<feature type="compositionally biased region" description="Basic and acidic residues" evidence="1">
    <location>
        <begin position="376"/>
        <end position="385"/>
    </location>
</feature>
<organism evidence="3 4">
    <name type="scientific">Micromonospora zhanjiangensis</name>
    <dbReference type="NCBI Taxonomy" id="1522057"/>
    <lineage>
        <taxon>Bacteria</taxon>
        <taxon>Bacillati</taxon>
        <taxon>Actinomycetota</taxon>
        <taxon>Actinomycetes</taxon>
        <taxon>Micromonosporales</taxon>
        <taxon>Micromonosporaceae</taxon>
        <taxon>Micromonospora</taxon>
    </lineage>
</organism>
<dbReference type="PANTHER" id="PTHR43245">
    <property type="entry name" value="BIFUNCTIONAL POLYMYXIN RESISTANCE PROTEIN ARNA"/>
    <property type="match status" value="1"/>
</dbReference>
<comment type="caution">
    <text evidence="3">The sequence shown here is derived from an EMBL/GenBank/DDBJ whole genome shotgun (WGS) entry which is preliminary data.</text>
</comment>
<feature type="domain" description="NAD-dependent epimerase/dehydratase" evidence="2">
    <location>
        <begin position="3"/>
        <end position="236"/>
    </location>
</feature>
<dbReference type="PANTHER" id="PTHR43245:SF23">
    <property type="entry name" value="NAD(P)-BINDING DOMAIN-CONTAINING PROTEIN"/>
    <property type="match status" value="1"/>
</dbReference>
<evidence type="ECO:0000259" key="2">
    <source>
        <dbReference type="Pfam" id="PF01370"/>
    </source>
</evidence>
<evidence type="ECO:0000313" key="4">
    <source>
        <dbReference type="Proteomes" id="UP001595868"/>
    </source>
</evidence>
<sequence length="385" mass="41610">MRVLVTGHHGYLGTVLVPLLRTAGHEVTGLDTDLYADCLLGPPPPEVPAWRLDLRDVRAEHCHGFDAVCHLAALCNDPLGDLDPDLTYEVNYRATLRLAEAARQAGVTRFLFSSSCSLYGAAPGGRPLDETAGFAPLTPYGESKILAERGLAALADDDFSPTFLRNATAYGFSPRLRGDLVVNDLVAHALLTGEVPLRSDGTACRPLVHAQDIAAAFLALLTAPRERVHGRAYNVGVSTENYRIREVAEMVAEVVGGVRVTVAGGAGPDARDYRVDCDRIVAEVPAFRPRWTVRRGIEELVEAYRRHGLTIEAFRGERHQRLRRIQALRAAGRLDPTLRWTDVGAAAGAPTAPTARTGGSPAARTPGSPPAAPDPRLLDRRRAHR</sequence>
<dbReference type="InterPro" id="IPR036291">
    <property type="entry name" value="NAD(P)-bd_dom_sf"/>
</dbReference>
<dbReference type="Pfam" id="PF01370">
    <property type="entry name" value="Epimerase"/>
    <property type="match status" value="1"/>
</dbReference>
<dbReference type="InterPro" id="IPR001509">
    <property type="entry name" value="Epimerase_deHydtase"/>
</dbReference>
<dbReference type="InterPro" id="IPR050177">
    <property type="entry name" value="Lipid_A_modif_metabolic_enz"/>
</dbReference>
<dbReference type="RefSeq" id="WP_377545491.1">
    <property type="nucleotide sequence ID" value="NZ_JBHSBN010000008.1"/>
</dbReference>
<name>A0ABV8KLP6_9ACTN</name>
<dbReference type="CDD" id="cd08946">
    <property type="entry name" value="SDR_e"/>
    <property type="match status" value="1"/>
</dbReference>
<dbReference type="SUPFAM" id="SSF51735">
    <property type="entry name" value="NAD(P)-binding Rossmann-fold domains"/>
    <property type="match status" value="1"/>
</dbReference>
<proteinExistence type="predicted"/>
<protein>
    <submittedName>
        <fullName evidence="3">NAD-dependent epimerase/dehydratase family protein</fullName>
    </submittedName>
</protein>
<feature type="compositionally biased region" description="Low complexity" evidence="1">
    <location>
        <begin position="345"/>
        <end position="363"/>
    </location>
</feature>
<keyword evidence="4" id="KW-1185">Reference proteome</keyword>
<feature type="region of interest" description="Disordered" evidence="1">
    <location>
        <begin position="345"/>
        <end position="385"/>
    </location>
</feature>
<evidence type="ECO:0000256" key="1">
    <source>
        <dbReference type="SAM" id="MobiDB-lite"/>
    </source>
</evidence>
<dbReference type="Proteomes" id="UP001595868">
    <property type="component" value="Unassembled WGS sequence"/>
</dbReference>
<evidence type="ECO:0000313" key="3">
    <source>
        <dbReference type="EMBL" id="MFC4107005.1"/>
    </source>
</evidence>
<dbReference type="Gene3D" id="3.40.50.720">
    <property type="entry name" value="NAD(P)-binding Rossmann-like Domain"/>
    <property type="match status" value="1"/>
</dbReference>
<gene>
    <name evidence="3" type="ORF">ACFOX0_13855</name>
</gene>
<accession>A0ABV8KLP6</accession>
<reference evidence="4" key="1">
    <citation type="journal article" date="2019" name="Int. J. Syst. Evol. Microbiol.">
        <title>The Global Catalogue of Microorganisms (GCM) 10K type strain sequencing project: providing services to taxonomists for standard genome sequencing and annotation.</title>
        <authorList>
            <consortium name="The Broad Institute Genomics Platform"/>
            <consortium name="The Broad Institute Genome Sequencing Center for Infectious Disease"/>
            <person name="Wu L."/>
            <person name="Ma J."/>
        </authorList>
    </citation>
    <scope>NUCLEOTIDE SEQUENCE [LARGE SCALE GENOMIC DNA]</scope>
    <source>
        <strain evidence="4">2902at01</strain>
    </source>
</reference>
<dbReference type="EMBL" id="JBHSBN010000008">
    <property type="protein sequence ID" value="MFC4107005.1"/>
    <property type="molecule type" value="Genomic_DNA"/>
</dbReference>